<gene>
    <name evidence="2" type="ORF">ESA94_01445</name>
</gene>
<keyword evidence="2" id="KW-0449">Lipoprotein</keyword>
<dbReference type="RefSeq" id="WP_129129079.1">
    <property type="nucleotide sequence ID" value="NZ_SDHW01000001.1"/>
</dbReference>
<dbReference type="EMBL" id="SDHW01000001">
    <property type="protein sequence ID" value="RXK61707.1"/>
    <property type="molecule type" value="Genomic_DNA"/>
</dbReference>
<reference evidence="2 3" key="1">
    <citation type="submission" date="2019-01" db="EMBL/GenBank/DDBJ databases">
        <title>Lacibacter sp. strain TTM-7.</title>
        <authorList>
            <person name="Chen W.-M."/>
        </authorList>
    </citation>
    <scope>NUCLEOTIDE SEQUENCE [LARGE SCALE GENOMIC DNA]</scope>
    <source>
        <strain evidence="2 3">TTM-7</strain>
    </source>
</reference>
<keyword evidence="1" id="KW-0732">Signal</keyword>
<evidence type="ECO:0000256" key="1">
    <source>
        <dbReference type="SAM" id="SignalP"/>
    </source>
</evidence>
<dbReference type="AlphaFoldDB" id="A0A4Q1CL40"/>
<dbReference type="SUPFAM" id="SSF48452">
    <property type="entry name" value="TPR-like"/>
    <property type="match status" value="1"/>
</dbReference>
<name>A0A4Q1CL40_9BACT</name>
<evidence type="ECO:0000313" key="3">
    <source>
        <dbReference type="Proteomes" id="UP000290204"/>
    </source>
</evidence>
<dbReference type="Gene3D" id="1.25.40.390">
    <property type="match status" value="1"/>
</dbReference>
<dbReference type="InterPro" id="IPR011990">
    <property type="entry name" value="TPR-like_helical_dom_sf"/>
</dbReference>
<organism evidence="2 3">
    <name type="scientific">Lacibacter luteus</name>
    <dbReference type="NCBI Taxonomy" id="2508719"/>
    <lineage>
        <taxon>Bacteria</taxon>
        <taxon>Pseudomonadati</taxon>
        <taxon>Bacteroidota</taxon>
        <taxon>Chitinophagia</taxon>
        <taxon>Chitinophagales</taxon>
        <taxon>Chitinophagaceae</taxon>
        <taxon>Lacibacter</taxon>
    </lineage>
</organism>
<dbReference type="PROSITE" id="PS51257">
    <property type="entry name" value="PROKAR_LIPOPROTEIN"/>
    <property type="match status" value="1"/>
</dbReference>
<dbReference type="InterPro" id="IPR041662">
    <property type="entry name" value="SusD-like_2"/>
</dbReference>
<protein>
    <submittedName>
        <fullName evidence="2">SusD/RagB family nutrient-binding outer membrane lipoprotein</fullName>
    </submittedName>
</protein>
<comment type="caution">
    <text evidence="2">The sequence shown here is derived from an EMBL/GenBank/DDBJ whole genome shotgun (WGS) entry which is preliminary data.</text>
</comment>
<keyword evidence="3" id="KW-1185">Reference proteome</keyword>
<sequence length="514" mass="57833">MKNYKLFAVVLFCSIALSSCTKGFQDLNTDNNNIAFALPQQLLAPALTGAMNYNMIRNRNFTNELMQVTVNMSEAEGQVFRYDFRSTWADYLYNGLYSELTNFKDIYRMASDTASGNYNKSYMGISLICQSWIYSILTDTYGDIPYSQSNQAKDSLRYEPAFDKQKDIYLDIFQKLETANTLLSANTAIVAASDPVYYGNVSRWRKFGNSLYLRLLLRVSGKAEASADAIVKIKQIVETNASSYPVIASNDESAILRWTGIAPYTSPLVAVREQDFRQPGLATFFIQNLVDWNDPRIDIPTYGSGGFNRWGIAPYSGAYLGINSGYAAGENPIKKSYFYSMTSAVSLQTEPMAGMMMNYAEMQFILAEAAAKGWITGSAETYYNNGALNSITLWLPLWPTIINSQTGLPNDIRTHLAAADMQWDNAAAIEDKMQRIHLQKYYALFLADLQQWFEYRRTGYPVLPKGAGLRNNGEMPARMTYPVYVQSANPTNYKAAIAEQGPDLISTKVWWQKP</sequence>
<accession>A0A4Q1CL40</accession>
<evidence type="ECO:0000313" key="2">
    <source>
        <dbReference type="EMBL" id="RXK61707.1"/>
    </source>
</evidence>
<dbReference type="Pfam" id="PF12771">
    <property type="entry name" value="SusD-like_2"/>
    <property type="match status" value="1"/>
</dbReference>
<feature type="chain" id="PRO_5020807135" evidence="1">
    <location>
        <begin position="22"/>
        <end position="514"/>
    </location>
</feature>
<dbReference type="Proteomes" id="UP000290204">
    <property type="component" value="Unassembled WGS sequence"/>
</dbReference>
<dbReference type="OrthoDB" id="9766256at2"/>
<proteinExistence type="predicted"/>
<feature type="signal peptide" evidence="1">
    <location>
        <begin position="1"/>
        <end position="21"/>
    </location>
</feature>